<dbReference type="InterPro" id="IPR016187">
    <property type="entry name" value="CTDL_fold"/>
</dbReference>
<dbReference type="EMBL" id="JBHUIT010000003">
    <property type="protein sequence ID" value="MFD2256209.1"/>
    <property type="molecule type" value="Genomic_DNA"/>
</dbReference>
<dbReference type="InterPro" id="IPR051043">
    <property type="entry name" value="Sulfatase_Mod_Factor_Kinase"/>
</dbReference>
<gene>
    <name evidence="2" type="ORF">ACFSSA_05955</name>
</gene>
<dbReference type="Pfam" id="PF03781">
    <property type="entry name" value="FGE-sulfatase"/>
    <property type="match status" value="1"/>
</dbReference>
<evidence type="ECO:0000313" key="2">
    <source>
        <dbReference type="EMBL" id="MFD2256209.1"/>
    </source>
</evidence>
<reference evidence="3" key="1">
    <citation type="journal article" date="2019" name="Int. J. Syst. Evol. Microbiol.">
        <title>The Global Catalogue of Microorganisms (GCM) 10K type strain sequencing project: providing services to taxonomists for standard genome sequencing and annotation.</title>
        <authorList>
            <consortium name="The Broad Institute Genomics Platform"/>
            <consortium name="The Broad Institute Genome Sequencing Center for Infectious Disease"/>
            <person name="Wu L."/>
            <person name="Ma J."/>
        </authorList>
    </citation>
    <scope>NUCLEOTIDE SEQUENCE [LARGE SCALE GENOMIC DNA]</scope>
    <source>
        <strain evidence="3">CGMCC 4.7106</strain>
    </source>
</reference>
<dbReference type="Gene3D" id="3.90.1580.10">
    <property type="entry name" value="paralog of FGE (formylglycine-generating enzyme)"/>
    <property type="match status" value="1"/>
</dbReference>
<proteinExistence type="predicted"/>
<dbReference type="SUPFAM" id="SSF56436">
    <property type="entry name" value="C-type lectin-like"/>
    <property type="match status" value="1"/>
</dbReference>
<dbReference type="Proteomes" id="UP001597375">
    <property type="component" value="Unassembled WGS sequence"/>
</dbReference>
<evidence type="ECO:0000313" key="3">
    <source>
        <dbReference type="Proteomes" id="UP001597375"/>
    </source>
</evidence>
<accession>A0ABW5D764</accession>
<feature type="domain" description="Sulfatase-modifying factor enzyme-like" evidence="1">
    <location>
        <begin position="35"/>
        <end position="350"/>
    </location>
</feature>
<keyword evidence="3" id="KW-1185">Reference proteome</keyword>
<dbReference type="PROSITE" id="PS51257">
    <property type="entry name" value="PROKAR_LIPOPROTEIN"/>
    <property type="match status" value="1"/>
</dbReference>
<sequence length="353" mass="39766">MRIKHQFIAIGLAAVALASCKKQEVKNSYGPETKDGMVKIEGGKTIMGSTGEFETPYGKKVFPEESPMRELEVSSFWIDETEVTNREFAKFVKATNYVTYAEQEADINEFPPEAHQYLPQPPFNQGAIVFTSPKEFHGKIEDPNSYMQWWKWDPNANWRHPLGEGSDIVGKEDHPVVCVNYDDAKAYAEWAGKRLPTEAEWEFAARGGLKGKVYVWGDELKPGDKWMANTFHGTFPTNDTAEDGFAGSAPVKSYEPNGYGLYDMAGNAWEICSDFYDPEYRSKCEMCDPDGPETWINRTSGRKNDGAPNYVTKGGSFLCHVSYCMRYRPGARHSLENDSPSCHTGFRCARDAK</sequence>
<name>A0ABW5D764_9BACT</name>
<dbReference type="InterPro" id="IPR005532">
    <property type="entry name" value="SUMF_dom"/>
</dbReference>
<dbReference type="InterPro" id="IPR042095">
    <property type="entry name" value="SUMF_sf"/>
</dbReference>
<protein>
    <submittedName>
        <fullName evidence="2">Formylglycine-generating enzyme family protein</fullName>
    </submittedName>
</protein>
<evidence type="ECO:0000259" key="1">
    <source>
        <dbReference type="Pfam" id="PF03781"/>
    </source>
</evidence>
<organism evidence="2 3">
    <name type="scientific">Luteolibacter algae</name>
    <dbReference type="NCBI Taxonomy" id="454151"/>
    <lineage>
        <taxon>Bacteria</taxon>
        <taxon>Pseudomonadati</taxon>
        <taxon>Verrucomicrobiota</taxon>
        <taxon>Verrucomicrobiia</taxon>
        <taxon>Verrucomicrobiales</taxon>
        <taxon>Verrucomicrobiaceae</taxon>
        <taxon>Luteolibacter</taxon>
    </lineage>
</organism>
<dbReference type="PANTHER" id="PTHR23150:SF19">
    <property type="entry name" value="FORMYLGLYCINE-GENERATING ENZYME"/>
    <property type="match status" value="1"/>
</dbReference>
<comment type="caution">
    <text evidence="2">The sequence shown here is derived from an EMBL/GenBank/DDBJ whole genome shotgun (WGS) entry which is preliminary data.</text>
</comment>
<dbReference type="PANTHER" id="PTHR23150">
    <property type="entry name" value="SULFATASE MODIFYING FACTOR 1, 2"/>
    <property type="match status" value="1"/>
</dbReference>
<dbReference type="RefSeq" id="WP_386819238.1">
    <property type="nucleotide sequence ID" value="NZ_JBHUIT010000003.1"/>
</dbReference>